<feature type="region of interest" description="Disordered" evidence="8">
    <location>
        <begin position="911"/>
        <end position="944"/>
    </location>
</feature>
<feature type="compositionally biased region" description="Acidic residues" evidence="8">
    <location>
        <begin position="183"/>
        <end position="200"/>
    </location>
</feature>
<dbReference type="EMBL" id="PDNA01000127">
    <property type="protein sequence ID" value="PGH11812.1"/>
    <property type="molecule type" value="Genomic_DNA"/>
</dbReference>
<evidence type="ECO:0000256" key="1">
    <source>
        <dbReference type="ARBA" id="ARBA00004123"/>
    </source>
</evidence>
<keyword evidence="11" id="KW-1185">Reference proteome</keyword>
<dbReference type="GO" id="GO:0033314">
    <property type="term" value="P:mitotic DNA replication checkpoint signaling"/>
    <property type="evidence" value="ECO:0007669"/>
    <property type="project" value="TreeGrafter"/>
</dbReference>
<reference evidence="10 11" key="1">
    <citation type="submission" date="2017-10" db="EMBL/GenBank/DDBJ databases">
        <title>Comparative genomics in systemic dimorphic fungi from Ajellomycetaceae.</title>
        <authorList>
            <person name="Munoz J.F."/>
            <person name="Mcewen J.G."/>
            <person name="Clay O.K."/>
            <person name="Cuomo C.A."/>
        </authorList>
    </citation>
    <scope>NUCLEOTIDE SEQUENCE [LARGE SCALE GENOMIC DNA]</scope>
    <source>
        <strain evidence="10 11">UAMH7299</strain>
    </source>
</reference>
<evidence type="ECO:0000313" key="10">
    <source>
        <dbReference type="EMBL" id="PGH11812.1"/>
    </source>
</evidence>
<evidence type="ECO:0000256" key="7">
    <source>
        <dbReference type="ARBA" id="ARBA00023306"/>
    </source>
</evidence>
<dbReference type="InterPro" id="IPR057927">
    <property type="entry name" value="RAD24-like_helical"/>
</dbReference>
<dbReference type="GO" id="GO:0005524">
    <property type="term" value="F:ATP binding"/>
    <property type="evidence" value="ECO:0007669"/>
    <property type="project" value="UniProtKB-KW"/>
</dbReference>
<evidence type="ECO:0000256" key="8">
    <source>
        <dbReference type="SAM" id="MobiDB-lite"/>
    </source>
</evidence>
<name>A0A2B7XT38_POLH7</name>
<comment type="similarity">
    <text evidence="2">Belongs to the rad17/RAD24 family.</text>
</comment>
<dbReference type="InterPro" id="IPR027417">
    <property type="entry name" value="P-loop_NTPase"/>
</dbReference>
<dbReference type="OrthoDB" id="10265971at2759"/>
<dbReference type="GO" id="GO:0000077">
    <property type="term" value="P:DNA damage checkpoint signaling"/>
    <property type="evidence" value="ECO:0007669"/>
    <property type="project" value="TreeGrafter"/>
</dbReference>
<proteinExistence type="inferred from homology"/>
<evidence type="ECO:0000259" key="9">
    <source>
        <dbReference type="Pfam" id="PF25812"/>
    </source>
</evidence>
<evidence type="ECO:0000256" key="4">
    <source>
        <dbReference type="ARBA" id="ARBA00022763"/>
    </source>
</evidence>
<evidence type="ECO:0000256" key="3">
    <source>
        <dbReference type="ARBA" id="ARBA00022741"/>
    </source>
</evidence>
<evidence type="ECO:0000256" key="2">
    <source>
        <dbReference type="ARBA" id="ARBA00006168"/>
    </source>
</evidence>
<dbReference type="Pfam" id="PF03215">
    <property type="entry name" value="Rad17"/>
    <property type="match status" value="1"/>
</dbReference>
<keyword evidence="3" id="KW-0547">Nucleotide-binding</keyword>
<feature type="domain" description="Checkpoint protein RAD24-like helical bundle" evidence="9">
    <location>
        <begin position="599"/>
        <end position="721"/>
    </location>
</feature>
<dbReference type="STRING" id="1447883.A0A2B7XT38"/>
<dbReference type="PANTHER" id="PTHR12172:SF0">
    <property type="entry name" value="CELL CYCLE CHECKPOINT PROTEIN RAD17"/>
    <property type="match status" value="1"/>
</dbReference>
<evidence type="ECO:0000256" key="5">
    <source>
        <dbReference type="ARBA" id="ARBA00022840"/>
    </source>
</evidence>
<evidence type="ECO:0000256" key="6">
    <source>
        <dbReference type="ARBA" id="ARBA00023242"/>
    </source>
</evidence>
<accession>A0A2B7XT38</accession>
<comment type="subcellular location">
    <subcellularLocation>
        <location evidence="1">Nucleus</location>
    </subcellularLocation>
</comment>
<dbReference type="GO" id="GO:0003682">
    <property type="term" value="F:chromatin binding"/>
    <property type="evidence" value="ECO:0007669"/>
    <property type="project" value="TreeGrafter"/>
</dbReference>
<dbReference type="Pfam" id="PF25812">
    <property type="entry name" value="RAD24_helical"/>
    <property type="match status" value="1"/>
</dbReference>
<keyword evidence="6" id="KW-0539">Nucleus</keyword>
<dbReference type="Gene3D" id="3.40.50.300">
    <property type="entry name" value="P-loop containing nucleotide triphosphate hydrolases"/>
    <property type="match status" value="1"/>
</dbReference>
<feature type="compositionally biased region" description="Polar residues" evidence="8">
    <location>
        <begin position="930"/>
        <end position="940"/>
    </location>
</feature>
<keyword evidence="7" id="KW-0131">Cell cycle</keyword>
<dbReference type="Proteomes" id="UP000224634">
    <property type="component" value="Unassembled WGS sequence"/>
</dbReference>
<dbReference type="PANTHER" id="PTHR12172">
    <property type="entry name" value="CELL CYCLE CHECKPOINT PROTEIN RAD17"/>
    <property type="match status" value="1"/>
</dbReference>
<protein>
    <recommendedName>
        <fullName evidence="9">Checkpoint protein RAD24-like helical bundle domain-containing protein</fullName>
    </recommendedName>
</protein>
<comment type="caution">
    <text evidence="10">The sequence shown here is derived from an EMBL/GenBank/DDBJ whole genome shotgun (WGS) entry which is preliminary data.</text>
</comment>
<sequence length="967" mass="105264">MSSPPPPKRRRRLVIASSSEDENDEYNADSTIQTAEQRRKNNGTLLLPSRTRGGAPTSTSRAHNAVISFPPSSSPKPPKTLHSRPVQLPPPQLPTTPQKRRSTRTTRSGSVQTSTPGSSLEKKRAKTKKTESLVQSTSLHSFFQLAPAEQRWSRDGRGSTSGGGNGGKNNNKGRGRDVISIPEAEEEEGVEEIEDEEEEDFIEDDSFDEIFTQHVIEEKNAVVPSSLVKNRQLRNNNKLGGKSEAKVKAKSSGAKKRFLLPESPVPGDTTLPTSTPLITEGSRPWAEEFGPTTLDELAVHKRKVTDVQNWLVDVFTQRSRQRILVLRGPAGSGKTTTLSLLSKSLGFDVIEWKNSLGSDPSSLGYTSNGTQFEDFLGRSDKFGSLDLGNESSVVTNGVGQLSSPDVKPRVIVVEEFPTSLSQSSSGLKAFRGALQRYLAATMPQLGFSSRRGKSNNQPISPPIVIIVSETMLDSAGALSDSFTVHRLLGPEISNHPGVNIIEFNKIAPSFILKALDLVLKKEARRSKRKRIPGPGVLTSISEIGDVRNAISMLEFLCLRGGEQQGWGGTVAGRMKKSGKAGVPLTSMEKKSLEMVTQREASLGIFHAVGRVVYNKREDPTIAPVSEKCPRLPSPPEHLQQHTRPKVSQVSVDDLVNETGTDIQTFIAALHENFVLSCGDGPALVDTYERCMSELSDTDILGPDSRRNLRSTRGGVGSAANSSLYQGYGTSLDILRQEEISFQVAVRGLLFSLPYPVNRKAPSRSTRRAGDQFKMFFPTSMRLWRQEEEMNGLLDVWMRRLADPAANIATSGATSGATSTSGGVESWKKRAGMISGSSGYDTEHDTSPIAARALASRDEVLLERLPYLTQISKNVAEIEDLERIVQFHGIGGPNQDISDDEADLFDEIPLTAGLSSPQKRKPAKLGVFEKQQPSSGSSNVLAPTPTLMVPVEEAVDKLVLSDDDIEDD</sequence>
<gene>
    <name evidence="10" type="ORF">AJ80_06970</name>
</gene>
<keyword evidence="5" id="KW-0067">ATP-binding</keyword>
<feature type="compositionally biased region" description="Polar residues" evidence="8">
    <location>
        <begin position="132"/>
        <end position="141"/>
    </location>
</feature>
<feature type="region of interest" description="Disordered" evidence="8">
    <location>
        <begin position="623"/>
        <end position="645"/>
    </location>
</feature>
<dbReference type="InterPro" id="IPR004582">
    <property type="entry name" value="Checkpoint_prot_Rad17_Rad24"/>
</dbReference>
<feature type="region of interest" description="Disordered" evidence="8">
    <location>
        <begin position="1"/>
        <end position="200"/>
    </location>
</feature>
<dbReference type="AlphaFoldDB" id="A0A2B7XT38"/>
<dbReference type="GO" id="GO:0006281">
    <property type="term" value="P:DNA repair"/>
    <property type="evidence" value="ECO:0007669"/>
    <property type="project" value="InterPro"/>
</dbReference>
<feature type="compositionally biased region" description="Low complexity" evidence="8">
    <location>
        <begin position="105"/>
        <end position="115"/>
    </location>
</feature>
<dbReference type="SUPFAM" id="SSF52540">
    <property type="entry name" value="P-loop containing nucleoside triphosphate hydrolases"/>
    <property type="match status" value="1"/>
</dbReference>
<dbReference type="GO" id="GO:0003689">
    <property type="term" value="F:DNA clamp loader activity"/>
    <property type="evidence" value="ECO:0007669"/>
    <property type="project" value="TreeGrafter"/>
</dbReference>
<keyword evidence="4" id="KW-0227">DNA damage</keyword>
<evidence type="ECO:0000313" key="11">
    <source>
        <dbReference type="Proteomes" id="UP000224634"/>
    </source>
</evidence>
<organism evidence="10 11">
    <name type="scientific">Polytolypa hystricis (strain UAMH7299)</name>
    <dbReference type="NCBI Taxonomy" id="1447883"/>
    <lineage>
        <taxon>Eukaryota</taxon>
        <taxon>Fungi</taxon>
        <taxon>Dikarya</taxon>
        <taxon>Ascomycota</taxon>
        <taxon>Pezizomycotina</taxon>
        <taxon>Eurotiomycetes</taxon>
        <taxon>Eurotiomycetidae</taxon>
        <taxon>Onygenales</taxon>
        <taxon>Onygenales incertae sedis</taxon>
        <taxon>Polytolypa</taxon>
    </lineage>
</organism>
<dbReference type="GO" id="GO:0005634">
    <property type="term" value="C:nucleus"/>
    <property type="evidence" value="ECO:0007669"/>
    <property type="project" value="UniProtKB-SubCell"/>
</dbReference>